<accession>K8EKL5</accession>
<comment type="caution">
    <text evidence="3">The sequence shown here is derived from an EMBL/GenBank/DDBJ whole genome shotgun (WGS) entry which is preliminary data.</text>
</comment>
<name>K8EKL5_9FIRM</name>
<evidence type="ECO:0000259" key="2">
    <source>
        <dbReference type="SMART" id="SM00903"/>
    </source>
</evidence>
<keyword evidence="4" id="KW-1185">Reference proteome</keyword>
<dbReference type="InterPro" id="IPR002563">
    <property type="entry name" value="Flavin_Rdtase-like_dom"/>
</dbReference>
<evidence type="ECO:0000313" key="4">
    <source>
        <dbReference type="Proteomes" id="UP000009315"/>
    </source>
</evidence>
<dbReference type="Gene3D" id="2.30.110.10">
    <property type="entry name" value="Electron Transport, Fmn-binding Protein, Chain A"/>
    <property type="match status" value="1"/>
</dbReference>
<proteinExistence type="predicted"/>
<organism evidence="3 4">
    <name type="scientific">Desulforamulus hydrothermalis Lam5 = DSM 18033</name>
    <dbReference type="NCBI Taxonomy" id="1121428"/>
    <lineage>
        <taxon>Bacteria</taxon>
        <taxon>Bacillati</taxon>
        <taxon>Bacillota</taxon>
        <taxon>Clostridia</taxon>
        <taxon>Eubacteriales</taxon>
        <taxon>Peptococcaceae</taxon>
        <taxon>Desulforamulus</taxon>
    </lineage>
</organism>
<dbReference type="STRING" id="1121428.DESHY_60263"/>
<dbReference type="OrthoDB" id="9799749at2"/>
<dbReference type="PANTHER" id="PTHR30466:SF1">
    <property type="entry name" value="FMN REDUCTASE (NADH) RUTF"/>
    <property type="match status" value="1"/>
</dbReference>
<reference evidence="3 4" key="1">
    <citation type="journal article" date="2013" name="Genome Announc.">
        <title>Genome Sequence of the Sulfate-Reducing Bacterium Desulfotomaculum hydrothermale Lam5(T).</title>
        <authorList>
            <person name="Amin O."/>
            <person name="Fardeau M.L."/>
            <person name="Valette O."/>
            <person name="Hirschler-Rea A."/>
            <person name="Barbe V."/>
            <person name="Medigue C."/>
            <person name="Vacherie B."/>
            <person name="Ollivier B."/>
            <person name="Bertin P.N."/>
            <person name="Dolla A."/>
        </authorList>
    </citation>
    <scope>NUCLEOTIDE SEQUENCE [LARGE SCALE GENOMIC DNA]</scope>
    <source>
        <strain evidence="4">Lam5 / DSM 18033</strain>
    </source>
</reference>
<dbReference type="GO" id="GO:0042602">
    <property type="term" value="F:riboflavin reductase (NADPH) activity"/>
    <property type="evidence" value="ECO:0007669"/>
    <property type="project" value="TreeGrafter"/>
</dbReference>
<protein>
    <submittedName>
        <fullName evidence="3">Flavin reductase domain protein, FMN-binding protein</fullName>
    </submittedName>
</protein>
<feature type="domain" description="Flavin reductase like" evidence="2">
    <location>
        <begin position="64"/>
        <end position="208"/>
    </location>
</feature>
<dbReference type="eggNOG" id="COG1853">
    <property type="taxonomic scope" value="Bacteria"/>
</dbReference>
<dbReference type="RefSeq" id="WP_008412887.1">
    <property type="nucleotide sequence ID" value="NZ_CAOS01000013.1"/>
</dbReference>
<dbReference type="Pfam" id="PF01613">
    <property type="entry name" value="Flavin_Reduct"/>
    <property type="match status" value="1"/>
</dbReference>
<sequence>MSNKKSFYLWQCSVCGEKSHGKHPPRQCINCASEANRHILIGPQKQTTGICPPVCESLPGKLVLDSPLYVVSSTRAGRVNAMCCSSVIQATFYPPRIVVAVNKINLTHDFIKESGAFSVSPLEQKQIHLAHLFGRNSGRQMDKLASLSFTYGQTGSPIIQDCSGYFDCLVDHRATVDLDSHTLFVGRVVDALHHNNNLPLLTYREYIKQAAQIFQPLVN</sequence>
<dbReference type="Proteomes" id="UP000009315">
    <property type="component" value="Unassembled WGS sequence"/>
</dbReference>
<dbReference type="SUPFAM" id="SSF50475">
    <property type="entry name" value="FMN-binding split barrel"/>
    <property type="match status" value="1"/>
</dbReference>
<gene>
    <name evidence="3" type="ORF">DESHY_60263</name>
</gene>
<keyword evidence="1" id="KW-0560">Oxidoreductase</keyword>
<evidence type="ECO:0000313" key="3">
    <source>
        <dbReference type="EMBL" id="CCO09091.1"/>
    </source>
</evidence>
<dbReference type="InterPro" id="IPR012349">
    <property type="entry name" value="Split_barrel_FMN-bd"/>
</dbReference>
<dbReference type="EMBL" id="CAOS01000013">
    <property type="protein sequence ID" value="CCO09091.1"/>
    <property type="molecule type" value="Genomic_DNA"/>
</dbReference>
<dbReference type="SMART" id="SM00903">
    <property type="entry name" value="Flavin_Reduct"/>
    <property type="match status" value="1"/>
</dbReference>
<dbReference type="InterPro" id="IPR050268">
    <property type="entry name" value="NADH-dep_flavin_reductase"/>
</dbReference>
<dbReference type="PANTHER" id="PTHR30466">
    <property type="entry name" value="FLAVIN REDUCTASE"/>
    <property type="match status" value="1"/>
</dbReference>
<dbReference type="GO" id="GO:0010181">
    <property type="term" value="F:FMN binding"/>
    <property type="evidence" value="ECO:0007669"/>
    <property type="project" value="InterPro"/>
</dbReference>
<dbReference type="AlphaFoldDB" id="K8EKL5"/>
<evidence type="ECO:0000256" key="1">
    <source>
        <dbReference type="ARBA" id="ARBA00023002"/>
    </source>
</evidence>